<evidence type="ECO:0000259" key="10">
    <source>
        <dbReference type="Pfam" id="PF01636"/>
    </source>
</evidence>
<reference evidence="12" key="1">
    <citation type="submission" date="2014-05" db="EMBL/GenBank/DDBJ databases">
        <authorList>
            <person name="Kube M."/>
        </authorList>
    </citation>
    <scope>NUCLEOTIDE SEQUENCE [LARGE SCALE GENOMIC DNA]</scope>
</reference>
<dbReference type="PATRIC" id="fig|35623.3.peg.80"/>
<dbReference type="HOGENOM" id="CLU_073027_3_0_14"/>
<feature type="binding site" evidence="9">
    <location>
        <position position="185"/>
    </location>
    <ligand>
        <name>Mg(2+)</name>
        <dbReference type="ChEBI" id="CHEBI:18420"/>
    </ligand>
</feature>
<keyword evidence="9" id="KW-0479">Metal-binding</keyword>
<feature type="binding site" evidence="9">
    <location>
        <position position="198"/>
    </location>
    <ligand>
        <name>Mg(2+)</name>
        <dbReference type="ChEBI" id="CHEBI:18420"/>
    </ligand>
</feature>
<dbReference type="OrthoDB" id="3806873at2"/>
<dbReference type="InterPro" id="IPR011009">
    <property type="entry name" value="Kinase-like_dom_sf"/>
</dbReference>
<dbReference type="Gene3D" id="3.30.200.20">
    <property type="entry name" value="Phosphorylase Kinase, domain 1"/>
    <property type="match status" value="1"/>
</dbReference>
<dbReference type="KEGG" id="aoc:Aocu_00810"/>
<dbReference type="PANTHER" id="PTHR21310">
    <property type="entry name" value="AMINOGLYCOSIDE PHOSPHOTRANSFERASE-RELATED-RELATED"/>
    <property type="match status" value="1"/>
</dbReference>
<evidence type="ECO:0000256" key="3">
    <source>
        <dbReference type="ARBA" id="ARBA00022741"/>
    </source>
</evidence>
<dbReference type="STRING" id="35623.Aocu_00810"/>
<keyword evidence="5 7" id="KW-0067">ATP-binding</keyword>
<dbReference type="GO" id="GO:0046872">
    <property type="term" value="F:metal ion binding"/>
    <property type="evidence" value="ECO:0007669"/>
    <property type="project" value="UniProtKB-KW"/>
</dbReference>
<evidence type="ECO:0000256" key="5">
    <source>
        <dbReference type="ARBA" id="ARBA00022840"/>
    </source>
</evidence>
<keyword evidence="12" id="KW-1185">Reference proteome</keyword>
<feature type="domain" description="Aminoglycoside phosphotransferase" evidence="10">
    <location>
        <begin position="27"/>
        <end position="246"/>
    </location>
</feature>
<evidence type="ECO:0000256" key="8">
    <source>
        <dbReference type="PIRSR" id="PIRSR000706-1"/>
    </source>
</evidence>
<keyword evidence="6 7" id="KW-0046">Antibiotic resistance</keyword>
<dbReference type="SUPFAM" id="SSF56112">
    <property type="entry name" value="Protein kinase-like (PK-like)"/>
    <property type="match status" value="1"/>
</dbReference>
<proteinExistence type="inferred from homology"/>
<keyword evidence="4 7" id="KW-0418">Kinase</keyword>
<dbReference type="RefSeq" id="WP_052669858.1">
    <property type="nucleotide sequence ID" value="NZ_FUZK01000002.1"/>
</dbReference>
<feature type="active site" description="Proton acceptor" evidence="8">
    <location>
        <position position="180"/>
    </location>
</feature>
<evidence type="ECO:0000256" key="6">
    <source>
        <dbReference type="ARBA" id="ARBA00023251"/>
    </source>
</evidence>
<dbReference type="InParanoid" id="A0A061A9T2"/>
<gene>
    <name evidence="11" type="ORF">Aocu_00810</name>
</gene>
<dbReference type="GO" id="GO:0046677">
    <property type="term" value="P:response to antibiotic"/>
    <property type="evidence" value="ECO:0007669"/>
    <property type="project" value="UniProtKB-KW"/>
</dbReference>
<dbReference type="GO" id="GO:0016301">
    <property type="term" value="F:kinase activity"/>
    <property type="evidence" value="ECO:0007669"/>
    <property type="project" value="UniProtKB-KW"/>
</dbReference>
<keyword evidence="9" id="KW-0460">Magnesium</keyword>
<name>A0A061A9T2_9MOLU</name>
<accession>A0A061A9T2</accession>
<evidence type="ECO:0000256" key="1">
    <source>
        <dbReference type="ARBA" id="ARBA00006219"/>
    </source>
</evidence>
<sequence>MYIPKLIRQLIDLKEGIKDEIGMSGSTVFLYPHHVLKIREHHDGTLKKEYDVLNYLQGKLKVPKVIAYQCLKKYDYLLISRLEGEILSQSKWMNEPFQFIDLMVQSLKKLWAVDISNLNIYKGIPYKLKLARHNIDTDDVDTTQAEEDTYGPNGFIDPEDLYKYLEREKPDEDKVFSHGDLTLENMLVNHQGEISWIDFDRGGVACRYVDIALSVRNIYHHLGYDTKYTDYLFDQLGIDPDWHKIKYYILLDELM</sequence>
<keyword evidence="3 7" id="KW-0547">Nucleotide-binding</keyword>
<dbReference type="Pfam" id="PF01636">
    <property type="entry name" value="APH"/>
    <property type="match status" value="1"/>
</dbReference>
<dbReference type="EMBL" id="LK028559">
    <property type="protein sequence ID" value="CDR30154.1"/>
    <property type="molecule type" value="Genomic_DNA"/>
</dbReference>
<dbReference type="GO" id="GO:0016773">
    <property type="term" value="F:phosphotransferase activity, alcohol group as acceptor"/>
    <property type="evidence" value="ECO:0007669"/>
    <property type="project" value="InterPro"/>
</dbReference>
<dbReference type="InterPro" id="IPR051678">
    <property type="entry name" value="AGP_Transferase"/>
</dbReference>
<dbReference type="PIRSF" id="PIRSF000706">
    <property type="entry name" value="Kanamycin_kin"/>
    <property type="match status" value="1"/>
</dbReference>
<evidence type="ECO:0000256" key="2">
    <source>
        <dbReference type="ARBA" id="ARBA00022679"/>
    </source>
</evidence>
<dbReference type="AlphaFoldDB" id="A0A061A9T2"/>
<dbReference type="InterPro" id="IPR002575">
    <property type="entry name" value="Aminoglycoside_PTrfase"/>
</dbReference>
<dbReference type="GO" id="GO:0005524">
    <property type="term" value="F:ATP binding"/>
    <property type="evidence" value="ECO:0007669"/>
    <property type="project" value="UniProtKB-KW"/>
</dbReference>
<evidence type="ECO:0000256" key="9">
    <source>
        <dbReference type="PIRSR" id="PIRSR000706-2"/>
    </source>
</evidence>
<evidence type="ECO:0000313" key="11">
    <source>
        <dbReference type="EMBL" id="CDR30154.1"/>
    </source>
</evidence>
<evidence type="ECO:0000313" key="12">
    <source>
        <dbReference type="Proteomes" id="UP000032434"/>
    </source>
</evidence>
<dbReference type="PANTHER" id="PTHR21310:SF41">
    <property type="entry name" value="3'-PHOSPHOTRANSFERASE, PUTATIVE-RELATED"/>
    <property type="match status" value="1"/>
</dbReference>
<keyword evidence="2 7" id="KW-0808">Transferase</keyword>
<dbReference type="Gene3D" id="3.90.1200.10">
    <property type="match status" value="1"/>
</dbReference>
<comment type="similarity">
    <text evidence="1 7">Belongs to the aminoglycoside phosphotransferase family.</text>
</comment>
<dbReference type="Proteomes" id="UP000032434">
    <property type="component" value="Chromosome 1"/>
</dbReference>
<evidence type="ECO:0000256" key="7">
    <source>
        <dbReference type="PIRNR" id="PIRNR000706"/>
    </source>
</evidence>
<dbReference type="InterPro" id="IPR024165">
    <property type="entry name" value="Kan/Strep_kinase"/>
</dbReference>
<evidence type="ECO:0000256" key="4">
    <source>
        <dbReference type="ARBA" id="ARBA00022777"/>
    </source>
</evidence>
<organism evidence="11 12">
    <name type="scientific">Acholeplasma oculi</name>
    <dbReference type="NCBI Taxonomy" id="35623"/>
    <lineage>
        <taxon>Bacteria</taxon>
        <taxon>Bacillati</taxon>
        <taxon>Mycoplasmatota</taxon>
        <taxon>Mollicutes</taxon>
        <taxon>Acholeplasmatales</taxon>
        <taxon>Acholeplasmataceae</taxon>
        <taxon>Acholeplasma</taxon>
    </lineage>
</organism>
<dbReference type="CDD" id="cd05150">
    <property type="entry name" value="APH"/>
    <property type="match status" value="1"/>
</dbReference>
<protein>
    <submittedName>
        <fullName evidence="11">Similar to aminoglycoside 3-phosphotransferase</fullName>
    </submittedName>
</protein>